<evidence type="ECO:0000256" key="3">
    <source>
        <dbReference type="PROSITE-ProRule" id="PRU00284"/>
    </source>
</evidence>
<dbReference type="RefSeq" id="WP_129082642.1">
    <property type="nucleotide sequence ID" value="NZ_CP041070.1"/>
</dbReference>
<keyword evidence="3" id="KW-0807">Transducer</keyword>
<dbReference type="InterPro" id="IPR051310">
    <property type="entry name" value="MCP_chemotaxis"/>
</dbReference>
<protein>
    <submittedName>
        <fullName evidence="5">Chemotaxis protein</fullName>
    </submittedName>
</protein>
<reference evidence="5 6" key="1">
    <citation type="submission" date="2017-10" db="EMBL/GenBank/DDBJ databases">
        <title>Genomics of the genus Arcobacter.</title>
        <authorList>
            <person name="Perez-Cataluna A."/>
            <person name="Figueras M.J."/>
        </authorList>
    </citation>
    <scope>NUCLEOTIDE SEQUENCE [LARGE SCALE GENOMIC DNA]</scope>
    <source>
        <strain evidence="5 6">DSM 24636</strain>
    </source>
</reference>
<dbReference type="GO" id="GO:0016020">
    <property type="term" value="C:membrane"/>
    <property type="evidence" value="ECO:0007669"/>
    <property type="project" value="InterPro"/>
</dbReference>
<evidence type="ECO:0000313" key="5">
    <source>
        <dbReference type="EMBL" id="RXJ61867.1"/>
    </source>
</evidence>
<dbReference type="InterPro" id="IPR004090">
    <property type="entry name" value="Chemotax_Me-accpt_rcpt"/>
</dbReference>
<dbReference type="SUPFAM" id="SSF58104">
    <property type="entry name" value="Methyl-accepting chemotaxis protein (MCP) signaling domain"/>
    <property type="match status" value="1"/>
</dbReference>
<dbReference type="Pfam" id="PF00015">
    <property type="entry name" value="MCPsignal"/>
    <property type="match status" value="1"/>
</dbReference>
<dbReference type="SMART" id="SM00283">
    <property type="entry name" value="MA"/>
    <property type="match status" value="1"/>
</dbReference>
<dbReference type="PANTHER" id="PTHR43531:SF11">
    <property type="entry name" value="METHYL-ACCEPTING CHEMOTAXIS PROTEIN 3"/>
    <property type="match status" value="1"/>
</dbReference>
<keyword evidence="6" id="KW-1185">Reference proteome</keyword>
<keyword evidence="1" id="KW-0145">Chemotaxis</keyword>
<evidence type="ECO:0000256" key="1">
    <source>
        <dbReference type="ARBA" id="ARBA00022500"/>
    </source>
</evidence>
<organism evidence="5 6">
    <name type="scientific">Halarcobacter anaerophilus</name>
    <dbReference type="NCBI Taxonomy" id="877500"/>
    <lineage>
        <taxon>Bacteria</taxon>
        <taxon>Pseudomonadati</taxon>
        <taxon>Campylobacterota</taxon>
        <taxon>Epsilonproteobacteria</taxon>
        <taxon>Campylobacterales</taxon>
        <taxon>Arcobacteraceae</taxon>
        <taxon>Halarcobacter</taxon>
    </lineage>
</organism>
<dbReference type="PANTHER" id="PTHR43531">
    <property type="entry name" value="PROTEIN ICFG"/>
    <property type="match status" value="1"/>
</dbReference>
<evidence type="ECO:0000313" key="6">
    <source>
        <dbReference type="Proteomes" id="UP000290191"/>
    </source>
</evidence>
<accession>A0A4Q0XWA5</accession>
<comment type="similarity">
    <text evidence="2">Belongs to the methyl-accepting chemotaxis (MCP) protein family.</text>
</comment>
<dbReference type="PRINTS" id="PR00260">
    <property type="entry name" value="CHEMTRNSDUCR"/>
</dbReference>
<dbReference type="InterPro" id="IPR004089">
    <property type="entry name" value="MCPsignal_dom"/>
</dbReference>
<evidence type="ECO:0000259" key="4">
    <source>
        <dbReference type="PROSITE" id="PS50111"/>
    </source>
</evidence>
<comment type="caution">
    <text evidence="5">The sequence shown here is derived from an EMBL/GenBank/DDBJ whole genome shotgun (WGS) entry which is preliminary data.</text>
</comment>
<dbReference type="PROSITE" id="PS50111">
    <property type="entry name" value="CHEMOTAXIS_TRANSDUC_2"/>
    <property type="match status" value="1"/>
</dbReference>
<dbReference type="EMBL" id="PDKO01000011">
    <property type="protein sequence ID" value="RXJ61867.1"/>
    <property type="molecule type" value="Genomic_DNA"/>
</dbReference>
<dbReference type="Gene3D" id="1.10.287.950">
    <property type="entry name" value="Methyl-accepting chemotaxis protein"/>
    <property type="match status" value="1"/>
</dbReference>
<dbReference type="GO" id="GO:0006935">
    <property type="term" value="P:chemotaxis"/>
    <property type="evidence" value="ECO:0007669"/>
    <property type="project" value="UniProtKB-KW"/>
</dbReference>
<dbReference type="STRING" id="877500.GCA_000935065_00319"/>
<dbReference type="GO" id="GO:0007165">
    <property type="term" value="P:signal transduction"/>
    <property type="evidence" value="ECO:0007669"/>
    <property type="project" value="UniProtKB-KW"/>
</dbReference>
<name>A0A4Q0XWA5_9BACT</name>
<gene>
    <name evidence="5" type="ORF">CRV06_11845</name>
</gene>
<dbReference type="Proteomes" id="UP000290191">
    <property type="component" value="Unassembled WGS sequence"/>
</dbReference>
<sequence length="436" mass="48375">MFSSRKKDINEILNALESIESFIKEDINKIELRKNSCNSENKKVMEKIINISNLIQTKQQEDLSIYGEIMLCTEKLSDGFTNDRVTKTTSNNKLNYIAKSINAMSKKLEESLNDIDKKLEEYAKQNFLSSIDENMFRGGNLKGLAVGINSLRKETTQQLKTIYRTSLVLQKESSRLLENSISLSDSTTQQAASLEEASAAIEEISSTISNNTITINKMSKQADLVKASINEGRDLASKTVEAMDNINRSTNTVHEAIAVIDQIAFQTNILSLNAAVEAATAGEAGKGFAVVAQEVRNLATRSAQAAKEIKELVEESTLNANRGKETADKMIQGYEGLNENIDENSQLISQVVTASKEQESGMSLINDTISQIDSLTQKNANVAEDVKVISIQMNKIANKNVELTSKCEFEGKENLQIRETPSNNEFHGREKRHNNF</sequence>
<proteinExistence type="inferred from homology"/>
<dbReference type="OrthoDB" id="5337214at2"/>
<dbReference type="AlphaFoldDB" id="A0A4Q0XWA5"/>
<evidence type="ECO:0000256" key="2">
    <source>
        <dbReference type="ARBA" id="ARBA00029447"/>
    </source>
</evidence>
<dbReference type="GO" id="GO:0004888">
    <property type="term" value="F:transmembrane signaling receptor activity"/>
    <property type="evidence" value="ECO:0007669"/>
    <property type="project" value="InterPro"/>
</dbReference>
<feature type="domain" description="Methyl-accepting transducer" evidence="4">
    <location>
        <begin position="165"/>
        <end position="394"/>
    </location>
</feature>